<keyword evidence="3" id="KW-1185">Reference proteome</keyword>
<dbReference type="Proteomes" id="UP001597469">
    <property type="component" value="Unassembled WGS sequence"/>
</dbReference>
<sequence>MIAYRRLLICLILGWVLTPGFAQQLQPVDRIHDPKVETVLLYPLVGGNPNDPALTLNPPVISLDEQVNLQLEFDDLTANYRSFRAKLIHCNADWQRSVLNDIEFTYEYNDNPITDYQVSINTKIPYYHYRFTVPRVKLPGNYLLVVYDERNRENIILTRRFMTYQNRLTVGAGGRFSTDPSRQFSDQQIDLTIDYKGYQVISPQDDFKVVIRQNYRDDREIRGLRPTNVRAFDQVLEYRLIDLSNTMPGGNEFRFFDIRTVLSRANYIDRIERPADRNIAYVQVDQQRSRGPYIQSDDFNGQYVIDQRETGNGAINGDYVETVFTLKTAQVPGADVYVNGAFNLWRLDDRNRMTFDPTLGAYRAAVLLKQGVYNYDYILQSVSQPSKVDESFIEGSFSATENDYEVFVYHRPPAARADQLVSYRRIGLNKRK</sequence>
<dbReference type="InterPro" id="IPR031345">
    <property type="entry name" value="T9SS_Plug_N"/>
</dbReference>
<organism evidence="2 3">
    <name type="scientific">Spirosoma soli</name>
    <dbReference type="NCBI Taxonomy" id="1770529"/>
    <lineage>
        <taxon>Bacteria</taxon>
        <taxon>Pseudomonadati</taxon>
        <taxon>Bacteroidota</taxon>
        <taxon>Cytophagia</taxon>
        <taxon>Cytophagales</taxon>
        <taxon>Cytophagaceae</taxon>
        <taxon>Spirosoma</taxon>
    </lineage>
</organism>
<dbReference type="RefSeq" id="WP_381519884.1">
    <property type="nucleotide sequence ID" value="NZ_JBHULN010000002.1"/>
</dbReference>
<dbReference type="EMBL" id="JBHULN010000002">
    <property type="protein sequence ID" value="MFD2569957.1"/>
    <property type="molecule type" value="Genomic_DNA"/>
</dbReference>
<dbReference type="Gene3D" id="2.60.40.10">
    <property type="entry name" value="Immunoglobulins"/>
    <property type="match status" value="1"/>
</dbReference>
<comment type="caution">
    <text evidence="2">The sequence shown here is derived from an EMBL/GenBank/DDBJ whole genome shotgun (WGS) entry which is preliminary data.</text>
</comment>
<protein>
    <submittedName>
        <fullName evidence="2">DUF5103 domain-containing protein</fullName>
    </submittedName>
</protein>
<feature type="domain" description="Type 9 secretion system plug protein N-terminal" evidence="1">
    <location>
        <begin position="57"/>
        <end position="165"/>
    </location>
</feature>
<accession>A0ABW5M065</accession>
<gene>
    <name evidence="2" type="ORF">ACFSUS_04880</name>
</gene>
<reference evidence="3" key="1">
    <citation type="journal article" date="2019" name="Int. J. Syst. Evol. Microbiol.">
        <title>The Global Catalogue of Microorganisms (GCM) 10K type strain sequencing project: providing services to taxonomists for standard genome sequencing and annotation.</title>
        <authorList>
            <consortium name="The Broad Institute Genomics Platform"/>
            <consortium name="The Broad Institute Genome Sequencing Center for Infectious Disease"/>
            <person name="Wu L."/>
            <person name="Ma J."/>
        </authorList>
    </citation>
    <scope>NUCLEOTIDE SEQUENCE [LARGE SCALE GENOMIC DNA]</scope>
    <source>
        <strain evidence="3">KCTC 42805</strain>
    </source>
</reference>
<proteinExistence type="predicted"/>
<evidence type="ECO:0000313" key="2">
    <source>
        <dbReference type="EMBL" id="MFD2569957.1"/>
    </source>
</evidence>
<dbReference type="InterPro" id="IPR013783">
    <property type="entry name" value="Ig-like_fold"/>
</dbReference>
<evidence type="ECO:0000313" key="3">
    <source>
        <dbReference type="Proteomes" id="UP001597469"/>
    </source>
</evidence>
<name>A0ABW5M065_9BACT</name>
<dbReference type="Pfam" id="PF17116">
    <property type="entry name" value="T9SS_plug_1st"/>
    <property type="match status" value="1"/>
</dbReference>
<evidence type="ECO:0000259" key="1">
    <source>
        <dbReference type="Pfam" id="PF17116"/>
    </source>
</evidence>